<dbReference type="SUPFAM" id="SSF69349">
    <property type="entry name" value="Phage fibre proteins"/>
    <property type="match status" value="1"/>
</dbReference>
<evidence type="ECO:0000256" key="1">
    <source>
        <dbReference type="SAM" id="MobiDB-lite"/>
    </source>
</evidence>
<proteinExistence type="predicted"/>
<dbReference type="EMBL" id="LN907858">
    <property type="protein sequence ID" value="CUU39637.1"/>
    <property type="molecule type" value="Genomic_DNA"/>
</dbReference>
<feature type="region of interest" description="Disordered" evidence="1">
    <location>
        <begin position="1"/>
        <end position="40"/>
    </location>
</feature>
<organism evidence="2 3">
    <name type="scientific">Helicobacter typhlonius</name>
    <dbReference type="NCBI Taxonomy" id="76936"/>
    <lineage>
        <taxon>Bacteria</taxon>
        <taxon>Pseudomonadati</taxon>
        <taxon>Campylobacterota</taxon>
        <taxon>Epsilonproteobacteria</taxon>
        <taxon>Campylobacterales</taxon>
        <taxon>Helicobacteraceae</taxon>
        <taxon>Helicobacter</taxon>
    </lineage>
</organism>
<dbReference type="KEGG" id="hty:BN2458_PEG0751"/>
<dbReference type="AlphaFoldDB" id="A0A099UIH4"/>
<name>A0A099UIH4_9HELI</name>
<accession>A0A099UIH4</accession>
<reference evidence="3" key="1">
    <citation type="submission" date="2015-11" db="EMBL/GenBank/DDBJ databases">
        <authorList>
            <person name="Anvar S.Y."/>
        </authorList>
    </citation>
    <scope>NUCLEOTIDE SEQUENCE [LARGE SCALE GENOMIC DNA]</scope>
</reference>
<feature type="compositionally biased region" description="Polar residues" evidence="1">
    <location>
        <begin position="1"/>
        <end position="11"/>
    </location>
</feature>
<feature type="compositionally biased region" description="Basic and acidic residues" evidence="1">
    <location>
        <begin position="12"/>
        <end position="36"/>
    </location>
</feature>
<evidence type="ECO:0000313" key="3">
    <source>
        <dbReference type="Proteomes" id="UP000064525"/>
    </source>
</evidence>
<gene>
    <name evidence="2" type="ORF">BN2458_PEG0751</name>
</gene>
<sequence>MEIGGNLNTSIKQDESRNVGGNKREVVEGDKQEHIEGNLNITSQSQGNIYTQKGLYVESQTLSFQAKDVTNMESDSVGIDAQSDCAIQAGNQILHQVGDTSITAKGDCVIIKAGGVEVVIDSKGLVVKGGEVKSE</sequence>
<dbReference type="PATRIC" id="fig|76936.10.peg.734"/>
<protein>
    <submittedName>
        <fullName evidence="2">VgrG protein</fullName>
    </submittedName>
</protein>
<evidence type="ECO:0000313" key="2">
    <source>
        <dbReference type="EMBL" id="CUU39637.1"/>
    </source>
</evidence>
<dbReference type="Proteomes" id="UP000064525">
    <property type="component" value="Chromosome I"/>
</dbReference>